<feature type="compositionally biased region" description="Polar residues" evidence="1">
    <location>
        <begin position="320"/>
        <end position="343"/>
    </location>
</feature>
<gene>
    <name evidence="2" type="ORF">FQN60_017170</name>
</gene>
<dbReference type="EMBL" id="VOFY01000006">
    <property type="protein sequence ID" value="KAA8591796.1"/>
    <property type="molecule type" value="Genomic_DNA"/>
</dbReference>
<feature type="non-terminal residue" evidence="2">
    <location>
        <position position="343"/>
    </location>
</feature>
<comment type="caution">
    <text evidence="2">The sequence shown here is derived from an EMBL/GenBank/DDBJ whole genome shotgun (WGS) entry which is preliminary data.</text>
</comment>
<feature type="region of interest" description="Disordered" evidence="1">
    <location>
        <begin position="71"/>
        <end position="104"/>
    </location>
</feature>
<organism evidence="2 3">
    <name type="scientific">Etheostoma spectabile</name>
    <name type="common">orangethroat darter</name>
    <dbReference type="NCBI Taxonomy" id="54343"/>
    <lineage>
        <taxon>Eukaryota</taxon>
        <taxon>Metazoa</taxon>
        <taxon>Chordata</taxon>
        <taxon>Craniata</taxon>
        <taxon>Vertebrata</taxon>
        <taxon>Euteleostomi</taxon>
        <taxon>Actinopterygii</taxon>
        <taxon>Neopterygii</taxon>
        <taxon>Teleostei</taxon>
        <taxon>Neoteleostei</taxon>
        <taxon>Acanthomorphata</taxon>
        <taxon>Eupercaria</taxon>
        <taxon>Perciformes</taxon>
        <taxon>Percoidei</taxon>
        <taxon>Percidae</taxon>
        <taxon>Etheostomatinae</taxon>
        <taxon>Etheostoma</taxon>
    </lineage>
</organism>
<dbReference type="InterPro" id="IPR031399">
    <property type="entry name" value="TDRP"/>
</dbReference>
<feature type="compositionally biased region" description="Acidic residues" evidence="1">
    <location>
        <begin position="20"/>
        <end position="43"/>
    </location>
</feature>
<accession>A0A5J5DER5</accession>
<name>A0A5J5DER5_9PERO</name>
<evidence type="ECO:0008006" key="4">
    <source>
        <dbReference type="Google" id="ProtNLM"/>
    </source>
</evidence>
<keyword evidence="3" id="KW-1185">Reference proteome</keyword>
<protein>
    <recommendedName>
        <fullName evidence="4">Testis development-related protein</fullName>
    </recommendedName>
</protein>
<evidence type="ECO:0000313" key="3">
    <source>
        <dbReference type="Proteomes" id="UP000327493"/>
    </source>
</evidence>
<dbReference type="PANTHER" id="PTHR35663">
    <property type="entry name" value="TESTIS DEVELOPMENT-RELATED PROTEIN-RELATED"/>
    <property type="match status" value="1"/>
</dbReference>
<dbReference type="AlphaFoldDB" id="A0A5J5DER5"/>
<feature type="region of interest" description="Disordered" evidence="1">
    <location>
        <begin position="20"/>
        <end position="45"/>
    </location>
</feature>
<evidence type="ECO:0000313" key="2">
    <source>
        <dbReference type="EMBL" id="KAA8591796.1"/>
    </source>
</evidence>
<dbReference type="Pfam" id="PF15683">
    <property type="entry name" value="TDRP"/>
    <property type="match status" value="1"/>
</dbReference>
<dbReference type="GO" id="GO:0007283">
    <property type="term" value="P:spermatogenesis"/>
    <property type="evidence" value="ECO:0007669"/>
    <property type="project" value="InterPro"/>
</dbReference>
<sequence length="343" mass="37319">MNPVWKTYKSKVLKTINPEYEEDTAEEVTEVENDMTPVEEDEGPNAVSQLARKMQGAGTKSWNRLSSLFNKDDEHQLLEETESPPVPDHPLAVKPEEPPRPTKRTAFWDSFAANWAAKKQTEAAAAAAAANEAAAGQGEEGVTEAGEEESQYGQIPQGEESEGGGGGGEGEGRSSNSFSKYASLGGGSEDTSFKWNFVTSKLAELKAMHTPTQPVNKMSLRTLRLSFGWSFLCFSLPTQIPPFLLKLLLFGVVVLLSISISDMGICGVTACLAVEVVGPSPECWENSLGSEPPPTLRRANESVSMELAPERKFSRPRRSIMSTSNPQKSKKCSCSDNAEQLRR</sequence>
<feature type="compositionally biased region" description="Acidic residues" evidence="1">
    <location>
        <begin position="141"/>
        <end position="150"/>
    </location>
</feature>
<reference evidence="2 3" key="1">
    <citation type="submission" date="2019-08" db="EMBL/GenBank/DDBJ databases">
        <title>A chromosome-level genome assembly, high-density linkage maps, and genome scans reveal the genomic architecture of hybrid incompatibilities underlying speciation via character displacement in darters (Percidae: Etheostominae).</title>
        <authorList>
            <person name="Moran R.L."/>
            <person name="Catchen J.M."/>
            <person name="Fuller R.C."/>
        </authorList>
    </citation>
    <scope>NUCLEOTIDE SEQUENCE [LARGE SCALE GENOMIC DNA]</scope>
    <source>
        <strain evidence="2">EspeVRDwgs_2016</strain>
        <tissue evidence="2">Muscle</tissue>
    </source>
</reference>
<feature type="region of interest" description="Disordered" evidence="1">
    <location>
        <begin position="285"/>
        <end position="343"/>
    </location>
</feature>
<feature type="region of interest" description="Disordered" evidence="1">
    <location>
        <begin position="129"/>
        <end position="181"/>
    </location>
</feature>
<proteinExistence type="predicted"/>
<evidence type="ECO:0000256" key="1">
    <source>
        <dbReference type="SAM" id="MobiDB-lite"/>
    </source>
</evidence>
<dbReference type="PANTHER" id="PTHR35663:SF3">
    <property type="entry name" value="GENE, 30191-RELATED"/>
    <property type="match status" value="1"/>
</dbReference>
<dbReference type="Proteomes" id="UP000327493">
    <property type="component" value="Chromosome 6"/>
</dbReference>